<dbReference type="EMBL" id="BJXC01000032">
    <property type="protein sequence ID" value="GEM53499.1"/>
    <property type="molecule type" value="Genomic_DNA"/>
</dbReference>
<comment type="caution">
    <text evidence="1">The sequence shown here is derived from an EMBL/GenBank/DDBJ whole genome shotgun (WGS) entry which is preliminary data.</text>
</comment>
<accession>A0A511NL20</accession>
<dbReference type="Proteomes" id="UP000321245">
    <property type="component" value="Unassembled WGS sequence"/>
</dbReference>
<dbReference type="AlphaFoldDB" id="A0A511NL20"/>
<sequence>MYVGQEVNWKVTEDKKIIEYTTTLKVIFKVVFCFYKFNNVISFREKNNLFEQLVFTQLLSGSS</sequence>
<name>A0A511NL20_9FLAO</name>
<gene>
    <name evidence="1" type="ORF">EB1_32890</name>
</gene>
<organism evidence="1 2">
    <name type="scientific">Empedobacter brevis NBRC 14943 = ATCC 43319</name>
    <dbReference type="NCBI Taxonomy" id="1218108"/>
    <lineage>
        <taxon>Bacteria</taxon>
        <taxon>Pseudomonadati</taxon>
        <taxon>Bacteroidota</taxon>
        <taxon>Flavobacteriia</taxon>
        <taxon>Flavobacteriales</taxon>
        <taxon>Weeksellaceae</taxon>
        <taxon>Empedobacter</taxon>
    </lineage>
</organism>
<keyword evidence="2" id="KW-1185">Reference proteome</keyword>
<evidence type="ECO:0000313" key="2">
    <source>
        <dbReference type="Proteomes" id="UP000321245"/>
    </source>
</evidence>
<reference evidence="1 2" key="1">
    <citation type="submission" date="2019-07" db="EMBL/GenBank/DDBJ databases">
        <title>Whole genome shotgun sequence of Empedobacter brevis NBRC 14943.</title>
        <authorList>
            <person name="Hosoyama A."/>
            <person name="Uohara A."/>
            <person name="Ohji S."/>
            <person name="Ichikawa N."/>
        </authorList>
    </citation>
    <scope>NUCLEOTIDE SEQUENCE [LARGE SCALE GENOMIC DNA]</scope>
    <source>
        <strain evidence="1 2">NBRC 14943</strain>
    </source>
</reference>
<protein>
    <submittedName>
        <fullName evidence="1">Uncharacterized protein</fullName>
    </submittedName>
</protein>
<evidence type="ECO:0000313" key="1">
    <source>
        <dbReference type="EMBL" id="GEM53499.1"/>
    </source>
</evidence>
<proteinExistence type="predicted"/>